<dbReference type="Proteomes" id="UP000829398">
    <property type="component" value="Chromosome 8"/>
</dbReference>
<gene>
    <name evidence="1" type="ORF">KPL71_022398</name>
</gene>
<reference evidence="2" key="1">
    <citation type="journal article" date="2023" name="Hortic. Res.">
        <title>A chromosome-level phased genome enabling allele-level studies in sweet orange: a case study on citrus Huanglongbing tolerance.</title>
        <authorList>
            <person name="Wu B."/>
            <person name="Yu Q."/>
            <person name="Deng Z."/>
            <person name="Duan Y."/>
            <person name="Luo F."/>
            <person name="Gmitter F. Jr."/>
        </authorList>
    </citation>
    <scope>NUCLEOTIDE SEQUENCE [LARGE SCALE GENOMIC DNA]</scope>
    <source>
        <strain evidence="2">cv. Valencia</strain>
    </source>
</reference>
<proteinExistence type="predicted"/>
<evidence type="ECO:0000313" key="1">
    <source>
        <dbReference type="EMBL" id="KAH9694378.1"/>
    </source>
</evidence>
<comment type="caution">
    <text evidence="1">The sequence shown here is derived from an EMBL/GenBank/DDBJ whole genome shotgun (WGS) entry which is preliminary data.</text>
</comment>
<keyword evidence="2" id="KW-1185">Reference proteome</keyword>
<sequence length="510" mass="57838">MRIASYHNLVSLFAYATPIWASLIAGVLVVVTLSLSMYLLFDHLSAYKNPEEQKFLIGVILMVPCYAVESFVSLTNPTVSIDCEILRDCYESFAMYCFGRYLVACLGGEERTIEFMEREGRASHKAPLLEHNSERGIVTHPFPMNYILKPWELGRWFYQLVKIGIVQYMIIKSLTALLAVVLEAFNVYCEGEFKWGCGSETVGSYQWNLIKKSLILCAFLCFCRYPYMAVVLNFSQSWALYCLIQFYTVTKDELAHIKPLAKFLTFKSIVFLTWWQGVAIALLYSLGLFKSPIAQGLQFKSSVQDFIICIEMAIASIVHLYVFPAKPYEQMGECFSGDISVLGDYSADCPLDPDEIRDSERPTKLRLPQPDVDIKSGMTIRESVRDVFVGGSGYIVNDVKFTVNQAVEPVEKGITKFNEKIHKISQNIKRHDKDRRKTKDDSCIASSHTRRVIRGIDDPLLNGSISDSAPTRKKHRRKSGYTSGESGGESSSDQNYGGYEIRGRRWVTKD</sequence>
<accession>A0ACB8IBK5</accession>
<organism evidence="1 2">
    <name type="scientific">Citrus sinensis</name>
    <name type="common">Sweet orange</name>
    <name type="synonym">Citrus aurantium var. sinensis</name>
    <dbReference type="NCBI Taxonomy" id="2711"/>
    <lineage>
        <taxon>Eukaryota</taxon>
        <taxon>Viridiplantae</taxon>
        <taxon>Streptophyta</taxon>
        <taxon>Embryophyta</taxon>
        <taxon>Tracheophyta</taxon>
        <taxon>Spermatophyta</taxon>
        <taxon>Magnoliopsida</taxon>
        <taxon>eudicotyledons</taxon>
        <taxon>Gunneridae</taxon>
        <taxon>Pentapetalae</taxon>
        <taxon>rosids</taxon>
        <taxon>malvids</taxon>
        <taxon>Sapindales</taxon>
        <taxon>Rutaceae</taxon>
        <taxon>Aurantioideae</taxon>
        <taxon>Citrus</taxon>
    </lineage>
</organism>
<name>A0ACB8IBK5_CITSI</name>
<protein>
    <submittedName>
        <fullName evidence="1">Protein LAZ1</fullName>
    </submittedName>
</protein>
<evidence type="ECO:0000313" key="2">
    <source>
        <dbReference type="Proteomes" id="UP000829398"/>
    </source>
</evidence>
<dbReference type="EMBL" id="CM039177">
    <property type="protein sequence ID" value="KAH9694378.1"/>
    <property type="molecule type" value="Genomic_DNA"/>
</dbReference>